<evidence type="ECO:0000256" key="2">
    <source>
        <dbReference type="SAM" id="SignalP"/>
    </source>
</evidence>
<feature type="signal peptide" evidence="2">
    <location>
        <begin position="1"/>
        <end position="18"/>
    </location>
</feature>
<reference evidence="4" key="1">
    <citation type="submission" date="2021-06" db="EMBL/GenBank/DDBJ databases">
        <title>Parelaphostrongylus tenuis whole genome reference sequence.</title>
        <authorList>
            <person name="Garwood T.J."/>
            <person name="Larsen P.A."/>
            <person name="Fountain-Jones N.M."/>
            <person name="Garbe J.R."/>
            <person name="Macchietto M.G."/>
            <person name="Kania S.A."/>
            <person name="Gerhold R.W."/>
            <person name="Richards J.E."/>
            <person name="Wolf T.M."/>
        </authorList>
    </citation>
    <scope>NUCLEOTIDE SEQUENCE</scope>
    <source>
        <strain evidence="4">MNPRO001-30</strain>
        <tissue evidence="4">Meninges</tissue>
    </source>
</reference>
<dbReference type="Proteomes" id="UP001196413">
    <property type="component" value="Unassembled WGS sequence"/>
</dbReference>
<dbReference type="AlphaFoldDB" id="A0AAD5MJR3"/>
<keyword evidence="5" id="KW-1185">Reference proteome</keyword>
<dbReference type="InterPro" id="IPR024079">
    <property type="entry name" value="MetalloPept_cat_dom_sf"/>
</dbReference>
<dbReference type="PROSITE" id="PS51864">
    <property type="entry name" value="ASTACIN"/>
    <property type="match status" value="1"/>
</dbReference>
<evidence type="ECO:0000259" key="3">
    <source>
        <dbReference type="PROSITE" id="PS51864"/>
    </source>
</evidence>
<evidence type="ECO:0000313" key="5">
    <source>
        <dbReference type="Proteomes" id="UP001196413"/>
    </source>
</evidence>
<evidence type="ECO:0000313" key="4">
    <source>
        <dbReference type="EMBL" id="KAJ1357393.1"/>
    </source>
</evidence>
<evidence type="ECO:0000256" key="1">
    <source>
        <dbReference type="PROSITE-ProRule" id="PRU01211"/>
    </source>
</evidence>
<comment type="caution">
    <text evidence="4">The sequence shown here is derived from an EMBL/GenBank/DDBJ whole genome shotgun (WGS) entry which is preliminary data.</text>
</comment>
<protein>
    <recommendedName>
        <fullName evidence="3">Peptidase M12A domain-containing protein</fullName>
    </recommendedName>
</protein>
<comment type="caution">
    <text evidence="1">Lacks conserved residue(s) required for the propagation of feature annotation.</text>
</comment>
<dbReference type="EMBL" id="JAHQIW010003121">
    <property type="protein sequence ID" value="KAJ1357393.1"/>
    <property type="molecule type" value="Genomic_DNA"/>
</dbReference>
<dbReference type="GO" id="GO:0006508">
    <property type="term" value="P:proteolysis"/>
    <property type="evidence" value="ECO:0007669"/>
    <property type="project" value="InterPro"/>
</dbReference>
<proteinExistence type="predicted"/>
<dbReference type="Gene3D" id="3.40.390.10">
    <property type="entry name" value="Collagenase (Catalytic Domain)"/>
    <property type="match status" value="1"/>
</dbReference>
<gene>
    <name evidence="4" type="ORF">KIN20_015530</name>
</gene>
<dbReference type="Pfam" id="PF01400">
    <property type="entry name" value="Astacin"/>
    <property type="match status" value="1"/>
</dbReference>
<dbReference type="InterPro" id="IPR001506">
    <property type="entry name" value="Peptidase_M12A"/>
</dbReference>
<dbReference type="GO" id="GO:0004222">
    <property type="term" value="F:metalloendopeptidase activity"/>
    <property type="evidence" value="ECO:0007669"/>
    <property type="project" value="InterPro"/>
</dbReference>
<organism evidence="4 5">
    <name type="scientific">Parelaphostrongylus tenuis</name>
    <name type="common">Meningeal worm</name>
    <dbReference type="NCBI Taxonomy" id="148309"/>
    <lineage>
        <taxon>Eukaryota</taxon>
        <taxon>Metazoa</taxon>
        <taxon>Ecdysozoa</taxon>
        <taxon>Nematoda</taxon>
        <taxon>Chromadorea</taxon>
        <taxon>Rhabditida</taxon>
        <taxon>Rhabditina</taxon>
        <taxon>Rhabditomorpha</taxon>
        <taxon>Strongyloidea</taxon>
        <taxon>Metastrongylidae</taxon>
        <taxon>Parelaphostrongylus</taxon>
    </lineage>
</organism>
<accession>A0AAD5MJR3</accession>
<dbReference type="SUPFAM" id="SSF55486">
    <property type="entry name" value="Metalloproteases ('zincins'), catalytic domain"/>
    <property type="match status" value="1"/>
</dbReference>
<feature type="chain" id="PRO_5042136419" description="Peptidase M12A domain-containing protein" evidence="2">
    <location>
        <begin position="19"/>
        <end position="202"/>
    </location>
</feature>
<sequence length="202" mass="23763">MSVLLLLFVAYFFGAKVSHNAQLRNDFLTSERDFEERLDEGYKLLRGESNADDTQWLLQQLHQVEAEIGEELALSPKRKAELQEDMKNYVADEEDHSQSMSETIEEINADTKIDRALFQGDMLLTREQAEEILQDVKGNEVKRKKRQAYRNHKYPKNLWSHVYYSFHSNATEGAKRVFKKAIEIWQKDTCIDFYKHDYGMTT</sequence>
<keyword evidence="2" id="KW-0732">Signal</keyword>
<feature type="domain" description="Peptidase M12A" evidence="3">
    <location>
        <begin position="147"/>
        <end position="202"/>
    </location>
</feature>
<name>A0AAD5MJR3_PARTN</name>